<feature type="compositionally biased region" description="Basic residues" evidence="1">
    <location>
        <begin position="154"/>
        <end position="175"/>
    </location>
</feature>
<dbReference type="Proteomes" id="UP001501752">
    <property type="component" value="Unassembled WGS sequence"/>
</dbReference>
<accession>A0ABP9DMP3</accession>
<evidence type="ECO:0000256" key="1">
    <source>
        <dbReference type="SAM" id="MobiDB-lite"/>
    </source>
</evidence>
<reference evidence="3" key="1">
    <citation type="journal article" date="2019" name="Int. J. Syst. Evol. Microbiol.">
        <title>The Global Catalogue of Microorganisms (GCM) 10K type strain sequencing project: providing services to taxonomists for standard genome sequencing and annotation.</title>
        <authorList>
            <consortium name="The Broad Institute Genomics Platform"/>
            <consortium name="The Broad Institute Genome Sequencing Center for Infectious Disease"/>
            <person name="Wu L."/>
            <person name="Ma J."/>
        </authorList>
    </citation>
    <scope>NUCLEOTIDE SEQUENCE [LARGE SCALE GENOMIC DNA]</scope>
    <source>
        <strain evidence="3">JCM 13006</strain>
    </source>
</reference>
<evidence type="ECO:0000313" key="2">
    <source>
        <dbReference type="EMBL" id="GAA4845428.1"/>
    </source>
</evidence>
<dbReference type="EMBL" id="BAABIS010000001">
    <property type="protein sequence ID" value="GAA4845428.1"/>
    <property type="molecule type" value="Genomic_DNA"/>
</dbReference>
<sequence>MMRSESSDTVAQPDGKLVTTTYVQPKRVRKGGAWVDIDPALHTLPNGAVAPKAATADVEFSGGGSAQPLVRIANAGKELKLSWPKPLPKPVVDGSTAEYGELLNRELAAPGMHGQCRGPVLRDAGIGGASVRPVLVREDQQRLMDQAAETHRPTGGHHRRRLLRPVHRRRRGPRM</sequence>
<name>A0ABP9DMP3_9ACTN</name>
<evidence type="ECO:0000313" key="3">
    <source>
        <dbReference type="Proteomes" id="UP001501752"/>
    </source>
</evidence>
<protein>
    <submittedName>
        <fullName evidence="2">Uncharacterized protein</fullName>
    </submittedName>
</protein>
<keyword evidence="3" id="KW-1185">Reference proteome</keyword>
<proteinExistence type="predicted"/>
<feature type="region of interest" description="Disordered" evidence="1">
    <location>
        <begin position="148"/>
        <end position="175"/>
    </location>
</feature>
<comment type="caution">
    <text evidence="2">The sequence shown here is derived from an EMBL/GenBank/DDBJ whole genome shotgun (WGS) entry which is preliminary data.</text>
</comment>
<organism evidence="2 3">
    <name type="scientific">Kitasatospora terrestris</name>
    <dbReference type="NCBI Taxonomy" id="258051"/>
    <lineage>
        <taxon>Bacteria</taxon>
        <taxon>Bacillati</taxon>
        <taxon>Actinomycetota</taxon>
        <taxon>Actinomycetes</taxon>
        <taxon>Kitasatosporales</taxon>
        <taxon>Streptomycetaceae</taxon>
        <taxon>Kitasatospora</taxon>
    </lineage>
</organism>
<gene>
    <name evidence="2" type="ORF">GCM10023235_22420</name>
</gene>